<dbReference type="Proteomes" id="UP000278627">
    <property type="component" value="Unassembled WGS sequence"/>
</dbReference>
<dbReference type="EMBL" id="UZAD01008768">
    <property type="protein sequence ID" value="VDN88752.1"/>
    <property type="molecule type" value="Genomic_DNA"/>
</dbReference>
<reference evidence="4" key="1">
    <citation type="submission" date="2017-02" db="UniProtKB">
        <authorList>
            <consortium name="WormBaseParasite"/>
        </authorList>
    </citation>
    <scope>IDENTIFICATION</scope>
</reference>
<gene>
    <name evidence="2" type="ORF">BPAG_LOCUS7566</name>
</gene>
<evidence type="ECO:0000313" key="2">
    <source>
        <dbReference type="EMBL" id="VDN88752.1"/>
    </source>
</evidence>
<sequence>MTRRSFVLWTIYLIKLGFDLIQITCQDSILDVSLIENSVVGEPEVECGLDGIEIDVITTYAFFGRLYVQVSKSITLLAFNFIKYSVII</sequence>
<evidence type="ECO:0000313" key="4">
    <source>
        <dbReference type="WBParaSite" id="BPAG_0000760301-mRNA-1"/>
    </source>
</evidence>
<evidence type="ECO:0000256" key="1">
    <source>
        <dbReference type="SAM" id="SignalP"/>
    </source>
</evidence>
<accession>A0A0N4THB5</accession>
<keyword evidence="1" id="KW-0732">Signal</keyword>
<protein>
    <submittedName>
        <fullName evidence="4">Secreted protein</fullName>
    </submittedName>
</protein>
<keyword evidence="3" id="KW-1185">Reference proteome</keyword>
<dbReference type="AlphaFoldDB" id="A0A0N4THB5"/>
<evidence type="ECO:0000313" key="3">
    <source>
        <dbReference type="Proteomes" id="UP000278627"/>
    </source>
</evidence>
<proteinExistence type="predicted"/>
<feature type="chain" id="PRO_5043121990" evidence="1">
    <location>
        <begin position="26"/>
        <end position="88"/>
    </location>
</feature>
<name>A0A0N4THB5_BRUPA</name>
<reference evidence="2 3" key="2">
    <citation type="submission" date="2018-11" db="EMBL/GenBank/DDBJ databases">
        <authorList>
            <consortium name="Pathogen Informatics"/>
        </authorList>
    </citation>
    <scope>NUCLEOTIDE SEQUENCE [LARGE SCALE GENOMIC DNA]</scope>
</reference>
<organism evidence="4">
    <name type="scientific">Brugia pahangi</name>
    <name type="common">Filarial nematode worm</name>
    <dbReference type="NCBI Taxonomy" id="6280"/>
    <lineage>
        <taxon>Eukaryota</taxon>
        <taxon>Metazoa</taxon>
        <taxon>Ecdysozoa</taxon>
        <taxon>Nematoda</taxon>
        <taxon>Chromadorea</taxon>
        <taxon>Rhabditida</taxon>
        <taxon>Spirurina</taxon>
        <taxon>Spiruromorpha</taxon>
        <taxon>Filarioidea</taxon>
        <taxon>Onchocercidae</taxon>
        <taxon>Brugia</taxon>
    </lineage>
</organism>
<feature type="signal peptide" evidence="1">
    <location>
        <begin position="1"/>
        <end position="25"/>
    </location>
</feature>
<dbReference type="WBParaSite" id="BPAG_0000760301-mRNA-1">
    <property type="protein sequence ID" value="BPAG_0000760301-mRNA-1"/>
    <property type="gene ID" value="BPAG_0000760301"/>
</dbReference>